<protein>
    <submittedName>
        <fullName evidence="6">Threo-3-hydroxy-L-aspartate ammonia-lyase</fullName>
        <ecNumber evidence="6">4.3.1.16</ecNumber>
    </submittedName>
</protein>
<dbReference type="EC" id="4.3.1.16" evidence="6"/>
<sequence length="369" mass="38774">MVLQPGSCKRRRDATLPCLGKFPLGPGPPRAQWRFLVVNPAPAPASLRIPTFDDVQTARARIAGAAHRTPVLTSRTADAQAGATVFFKAENLQRAGAFKFRGAYNAIAALDARSRQNGVVAFSSGNHAQALAYAARLQGVSATVVMPRDAPEIKVAATRGYGAEIVFYDRYTEDRAEISLRLAADRGAALIPPYDHPDVIAGQGTAALELIEDVGEIDLLVVPLGGGGLLPGSALSARALLPACSIVGVEPEAGNDGQQSLRKGEVVQIPVPKSIADGALVTHVGNHNFAILKDTVDDIVTVTDGQLVETMRFFAERMKIVVEPTGCLAAAGVLQGAIACGGKRVGILLSGGNIDLKTFSALLERRAFR</sequence>
<dbReference type="CDD" id="cd01562">
    <property type="entry name" value="Thr-dehyd"/>
    <property type="match status" value="1"/>
</dbReference>
<gene>
    <name evidence="6" type="ORF">GFB56_15150</name>
</gene>
<dbReference type="InterPro" id="IPR036052">
    <property type="entry name" value="TrpB-like_PALP_sf"/>
</dbReference>
<dbReference type="GO" id="GO:0018114">
    <property type="term" value="F:threonine racemase activity"/>
    <property type="evidence" value="ECO:0007669"/>
    <property type="project" value="TreeGrafter"/>
</dbReference>
<accession>A0AAW4FJB9</accession>
<evidence type="ECO:0000256" key="2">
    <source>
        <dbReference type="ARBA" id="ARBA00010869"/>
    </source>
</evidence>
<dbReference type="PANTHER" id="PTHR43050:SF1">
    <property type="entry name" value="SERINE RACEMASE"/>
    <property type="match status" value="1"/>
</dbReference>
<evidence type="ECO:0000313" key="7">
    <source>
        <dbReference type="Proteomes" id="UP000744980"/>
    </source>
</evidence>
<dbReference type="PANTHER" id="PTHR43050">
    <property type="entry name" value="SERINE / THREONINE RACEMASE FAMILY MEMBER"/>
    <property type="match status" value="1"/>
</dbReference>
<dbReference type="Pfam" id="PF00291">
    <property type="entry name" value="PALP"/>
    <property type="match status" value="1"/>
</dbReference>
<comment type="caution">
    <text evidence="6">The sequence shown here is derived from an EMBL/GenBank/DDBJ whole genome shotgun (WGS) entry which is preliminary data.</text>
</comment>
<dbReference type="InterPro" id="IPR001926">
    <property type="entry name" value="TrpB-like_PALP"/>
</dbReference>
<dbReference type="AlphaFoldDB" id="A0AAW4FJB9"/>
<keyword evidence="3" id="KW-0663">Pyridoxal phosphate</keyword>
<comment type="similarity">
    <text evidence="2">Belongs to the serine/threonine dehydratase family.</text>
</comment>
<keyword evidence="4 6" id="KW-0456">Lyase</keyword>
<dbReference type="GO" id="GO:0005524">
    <property type="term" value="F:ATP binding"/>
    <property type="evidence" value="ECO:0007669"/>
    <property type="project" value="TreeGrafter"/>
</dbReference>
<keyword evidence="7" id="KW-1185">Reference proteome</keyword>
<dbReference type="SUPFAM" id="SSF53686">
    <property type="entry name" value="Tryptophan synthase beta subunit-like PLP-dependent enzymes"/>
    <property type="match status" value="1"/>
</dbReference>
<dbReference type="GO" id="GO:0008721">
    <property type="term" value="F:D-serine ammonia-lyase activity"/>
    <property type="evidence" value="ECO:0007669"/>
    <property type="project" value="TreeGrafter"/>
</dbReference>
<dbReference type="FunFam" id="3.40.50.1100:FF:000005">
    <property type="entry name" value="Threonine dehydratase catabolic"/>
    <property type="match status" value="1"/>
</dbReference>
<dbReference type="GO" id="GO:0000287">
    <property type="term" value="F:magnesium ion binding"/>
    <property type="evidence" value="ECO:0007669"/>
    <property type="project" value="TreeGrafter"/>
</dbReference>
<organism evidence="6 7">
    <name type="scientific">Ensifer canadensis</name>
    <dbReference type="NCBI Taxonomy" id="555315"/>
    <lineage>
        <taxon>Bacteria</taxon>
        <taxon>Pseudomonadati</taxon>
        <taxon>Pseudomonadota</taxon>
        <taxon>Alphaproteobacteria</taxon>
        <taxon>Hyphomicrobiales</taxon>
        <taxon>Rhizobiaceae</taxon>
        <taxon>Sinorhizobium/Ensifer group</taxon>
        <taxon>Ensifer</taxon>
    </lineage>
</organism>
<comment type="cofactor">
    <cofactor evidence="1">
        <name>pyridoxal 5'-phosphate</name>
        <dbReference type="ChEBI" id="CHEBI:597326"/>
    </cofactor>
</comment>
<dbReference type="NCBIfam" id="NF005454">
    <property type="entry name" value="PRK07048.1"/>
    <property type="match status" value="1"/>
</dbReference>
<evidence type="ECO:0000256" key="4">
    <source>
        <dbReference type="ARBA" id="ARBA00023239"/>
    </source>
</evidence>
<dbReference type="EMBL" id="WXFA01000008">
    <property type="protein sequence ID" value="MBM3092142.1"/>
    <property type="molecule type" value="Genomic_DNA"/>
</dbReference>
<dbReference type="FunFam" id="3.40.50.1100:FF:000007">
    <property type="entry name" value="L-threonine dehydratase catabolic TdcB"/>
    <property type="match status" value="1"/>
</dbReference>
<evidence type="ECO:0000259" key="5">
    <source>
        <dbReference type="Pfam" id="PF00291"/>
    </source>
</evidence>
<evidence type="ECO:0000256" key="1">
    <source>
        <dbReference type="ARBA" id="ARBA00001933"/>
    </source>
</evidence>
<evidence type="ECO:0000313" key="6">
    <source>
        <dbReference type="EMBL" id="MBM3092142.1"/>
    </source>
</evidence>
<name>A0AAW4FJB9_9HYPH</name>
<dbReference type="GO" id="GO:0030170">
    <property type="term" value="F:pyridoxal phosphate binding"/>
    <property type="evidence" value="ECO:0007669"/>
    <property type="project" value="TreeGrafter"/>
</dbReference>
<dbReference type="GO" id="GO:0030378">
    <property type="term" value="F:serine racemase activity"/>
    <property type="evidence" value="ECO:0007669"/>
    <property type="project" value="TreeGrafter"/>
</dbReference>
<feature type="domain" description="Tryptophan synthase beta chain-like PALP" evidence="5">
    <location>
        <begin position="65"/>
        <end position="351"/>
    </location>
</feature>
<dbReference type="GO" id="GO:0030848">
    <property type="term" value="F:threo-3-hydroxyaspartate ammonia-lyase activity"/>
    <property type="evidence" value="ECO:0007669"/>
    <property type="project" value="UniProtKB-EC"/>
</dbReference>
<reference evidence="6 7" key="1">
    <citation type="submission" date="2020-01" db="EMBL/GenBank/DDBJ databases">
        <title>Draft genome assembly of Ensifer adhaerens T173.</title>
        <authorList>
            <person name="Craig J.E."/>
            <person name="Stinchcombe J.R."/>
        </authorList>
    </citation>
    <scope>NUCLEOTIDE SEQUENCE [LARGE SCALE GENOMIC DNA]</scope>
    <source>
        <strain evidence="6 7">T173</strain>
    </source>
</reference>
<evidence type="ECO:0000256" key="3">
    <source>
        <dbReference type="ARBA" id="ARBA00022898"/>
    </source>
</evidence>
<dbReference type="Proteomes" id="UP000744980">
    <property type="component" value="Unassembled WGS sequence"/>
</dbReference>
<proteinExistence type="inferred from homology"/>
<dbReference type="GO" id="GO:0003941">
    <property type="term" value="F:L-serine ammonia-lyase activity"/>
    <property type="evidence" value="ECO:0007669"/>
    <property type="project" value="TreeGrafter"/>
</dbReference>
<dbReference type="Gene3D" id="3.40.50.1100">
    <property type="match status" value="2"/>
</dbReference>